<name>A0A8T3AIQ7_DENNO</name>
<dbReference type="EMBL" id="JAGYWB010000017">
    <property type="protein sequence ID" value="KAI0494075.1"/>
    <property type="molecule type" value="Genomic_DNA"/>
</dbReference>
<keyword evidence="8" id="KW-1185">Reference proteome</keyword>
<dbReference type="Proteomes" id="UP000829196">
    <property type="component" value="Unassembled WGS sequence"/>
</dbReference>
<keyword evidence="4" id="KW-0804">Transcription</keyword>
<dbReference type="SMR" id="A0A8T3AIQ7"/>
<keyword evidence="3" id="KW-0238">DNA-binding</keyword>
<accession>A0A8T3AIQ7</accession>
<dbReference type="PROSITE" id="PS50811">
    <property type="entry name" value="WRKY"/>
    <property type="match status" value="1"/>
</dbReference>
<reference evidence="7" key="1">
    <citation type="journal article" date="2022" name="Front. Genet.">
        <title>Chromosome-Scale Assembly of the Dendrobium nobile Genome Provides Insights Into the Molecular Mechanism of the Biosynthesis of the Medicinal Active Ingredient of Dendrobium.</title>
        <authorList>
            <person name="Xu Q."/>
            <person name="Niu S.-C."/>
            <person name="Li K.-L."/>
            <person name="Zheng P.-J."/>
            <person name="Zhang X.-J."/>
            <person name="Jia Y."/>
            <person name="Liu Y."/>
            <person name="Niu Y.-X."/>
            <person name="Yu L.-H."/>
            <person name="Chen D.-F."/>
            <person name="Zhang G.-Q."/>
        </authorList>
    </citation>
    <scope>NUCLEOTIDE SEQUENCE</scope>
    <source>
        <tissue evidence="7">Leaf</tissue>
    </source>
</reference>
<evidence type="ECO:0000256" key="4">
    <source>
        <dbReference type="ARBA" id="ARBA00023163"/>
    </source>
</evidence>
<evidence type="ECO:0000256" key="2">
    <source>
        <dbReference type="ARBA" id="ARBA00023015"/>
    </source>
</evidence>
<dbReference type="AlphaFoldDB" id="A0A8T3AIQ7"/>
<dbReference type="PANTHER" id="PTHR31221">
    <property type="entry name" value="WRKY TRANSCRIPTION FACTOR PROTEIN 1-RELATED"/>
    <property type="match status" value="1"/>
</dbReference>
<comment type="caution">
    <text evidence="7">The sequence shown here is derived from an EMBL/GenBank/DDBJ whole genome shotgun (WGS) entry which is preliminary data.</text>
</comment>
<dbReference type="OrthoDB" id="693960at2759"/>
<dbReference type="GO" id="GO:0043565">
    <property type="term" value="F:sequence-specific DNA binding"/>
    <property type="evidence" value="ECO:0007669"/>
    <property type="project" value="InterPro"/>
</dbReference>
<evidence type="ECO:0000259" key="6">
    <source>
        <dbReference type="PROSITE" id="PS50811"/>
    </source>
</evidence>
<evidence type="ECO:0000313" key="7">
    <source>
        <dbReference type="EMBL" id="KAI0494075.1"/>
    </source>
</evidence>
<organism evidence="7 8">
    <name type="scientific">Dendrobium nobile</name>
    <name type="common">Orchid</name>
    <dbReference type="NCBI Taxonomy" id="94219"/>
    <lineage>
        <taxon>Eukaryota</taxon>
        <taxon>Viridiplantae</taxon>
        <taxon>Streptophyta</taxon>
        <taxon>Embryophyta</taxon>
        <taxon>Tracheophyta</taxon>
        <taxon>Spermatophyta</taxon>
        <taxon>Magnoliopsida</taxon>
        <taxon>Liliopsida</taxon>
        <taxon>Asparagales</taxon>
        <taxon>Orchidaceae</taxon>
        <taxon>Epidendroideae</taxon>
        <taxon>Malaxideae</taxon>
        <taxon>Dendrobiinae</taxon>
        <taxon>Dendrobium</taxon>
    </lineage>
</organism>
<dbReference type="SMART" id="SM00774">
    <property type="entry name" value="WRKY"/>
    <property type="match status" value="1"/>
</dbReference>
<proteinExistence type="predicted"/>
<dbReference type="GO" id="GO:0005634">
    <property type="term" value="C:nucleus"/>
    <property type="evidence" value="ECO:0007669"/>
    <property type="project" value="UniProtKB-SubCell"/>
</dbReference>
<feature type="domain" description="WRKY" evidence="6">
    <location>
        <begin position="82"/>
        <end position="144"/>
    </location>
</feature>
<evidence type="ECO:0000256" key="1">
    <source>
        <dbReference type="ARBA" id="ARBA00004123"/>
    </source>
</evidence>
<evidence type="ECO:0000313" key="8">
    <source>
        <dbReference type="Proteomes" id="UP000829196"/>
    </source>
</evidence>
<dbReference type="PANTHER" id="PTHR31221:SF283">
    <property type="entry name" value="WRKY DOMAIN-CONTAINING PROTEIN"/>
    <property type="match status" value="1"/>
</dbReference>
<dbReference type="InterPro" id="IPR036576">
    <property type="entry name" value="WRKY_dom_sf"/>
</dbReference>
<evidence type="ECO:0000256" key="3">
    <source>
        <dbReference type="ARBA" id="ARBA00023125"/>
    </source>
</evidence>
<keyword evidence="2" id="KW-0805">Transcription regulation</keyword>
<dbReference type="SUPFAM" id="SSF118290">
    <property type="entry name" value="WRKY DNA-binding domain"/>
    <property type="match status" value="1"/>
</dbReference>
<dbReference type="Gene3D" id="2.20.25.80">
    <property type="entry name" value="WRKY domain"/>
    <property type="match status" value="1"/>
</dbReference>
<protein>
    <recommendedName>
        <fullName evidence="6">WRKY domain-containing protein</fullName>
    </recommendedName>
</protein>
<evidence type="ECO:0000256" key="5">
    <source>
        <dbReference type="ARBA" id="ARBA00023242"/>
    </source>
</evidence>
<dbReference type="GO" id="GO:0003700">
    <property type="term" value="F:DNA-binding transcription factor activity"/>
    <property type="evidence" value="ECO:0007669"/>
    <property type="project" value="InterPro"/>
</dbReference>
<dbReference type="Pfam" id="PF03106">
    <property type="entry name" value="WRKY"/>
    <property type="match status" value="1"/>
</dbReference>
<sequence>MASNSSFLSPNFSEPGDFDDIYFELGDFFISDEAEFSEDQQVASQYQQNSLFRVNDGGNLSSCVQKNNHRLKSTRVSFKTKSDRDVLDDGYKWRKYGKKMVKSSSNPRNYYRCSIEGCNVKKRIERMEEDSSYVITSYEGTHNHHPLNQLSCTEM</sequence>
<comment type="subcellular location">
    <subcellularLocation>
        <location evidence="1">Nucleus</location>
    </subcellularLocation>
</comment>
<keyword evidence="5" id="KW-0539">Nucleus</keyword>
<dbReference type="InterPro" id="IPR044810">
    <property type="entry name" value="WRKY_plant"/>
</dbReference>
<dbReference type="FunFam" id="2.20.25.80:FF:000003">
    <property type="entry name" value="WRKY transcription factor 57"/>
    <property type="match status" value="1"/>
</dbReference>
<gene>
    <name evidence="7" type="ORF">KFK09_024206</name>
</gene>
<dbReference type="InterPro" id="IPR003657">
    <property type="entry name" value="WRKY_dom"/>
</dbReference>